<evidence type="ECO:0000313" key="4">
    <source>
        <dbReference type="Proteomes" id="UP000240880"/>
    </source>
</evidence>
<feature type="domain" description="Glycogen debranching enzyme bacterial and archaeal type N-terminal" evidence="2">
    <location>
        <begin position="14"/>
        <end position="220"/>
    </location>
</feature>
<organism evidence="3 4">
    <name type="scientific">Candidatus Marsarchaeota G1 archaeon OSP_D</name>
    <dbReference type="NCBI Taxonomy" id="1978155"/>
    <lineage>
        <taxon>Archaea</taxon>
        <taxon>Candidatus Marsarchaeota</taxon>
        <taxon>Candidatus Marsarchaeota group 1</taxon>
    </lineage>
</organism>
<dbReference type="AlphaFoldDB" id="A0A2R6AD38"/>
<dbReference type="PANTHER" id="PTHR10569">
    <property type="entry name" value="GLYCOGEN DEBRANCHING ENZYME"/>
    <property type="match status" value="1"/>
</dbReference>
<dbReference type="GO" id="GO:0005980">
    <property type="term" value="P:glycogen catabolic process"/>
    <property type="evidence" value="ECO:0007669"/>
    <property type="project" value="InterPro"/>
</dbReference>
<dbReference type="PANTHER" id="PTHR10569:SF2">
    <property type="entry name" value="GLYCOGEN DEBRANCHING ENZYME"/>
    <property type="match status" value="1"/>
</dbReference>
<dbReference type="GO" id="GO:0004134">
    <property type="term" value="F:4-alpha-glucanotransferase activity"/>
    <property type="evidence" value="ECO:0007669"/>
    <property type="project" value="InterPro"/>
</dbReference>
<dbReference type="SUPFAM" id="SSF48208">
    <property type="entry name" value="Six-hairpin glycosidases"/>
    <property type="match status" value="1"/>
</dbReference>
<dbReference type="InterPro" id="IPR010401">
    <property type="entry name" value="AGL/Gdb1"/>
</dbReference>
<evidence type="ECO:0008006" key="5">
    <source>
        <dbReference type="Google" id="ProtNLM"/>
    </source>
</evidence>
<feature type="domain" description="Glycogen debranching enzyme C-terminal" evidence="1">
    <location>
        <begin position="250"/>
        <end position="593"/>
    </location>
</feature>
<evidence type="ECO:0000259" key="1">
    <source>
        <dbReference type="Pfam" id="PF06202"/>
    </source>
</evidence>
<dbReference type="InterPro" id="IPR032790">
    <property type="entry name" value="GDE_C"/>
</dbReference>
<dbReference type="InterPro" id="IPR008928">
    <property type="entry name" value="6-hairpin_glycosidase_sf"/>
</dbReference>
<comment type="caution">
    <text evidence="3">The sequence shown here is derived from an EMBL/GenBank/DDBJ whole genome shotgun (WGS) entry which is preliminary data.</text>
</comment>
<proteinExistence type="predicted"/>
<evidence type="ECO:0000259" key="2">
    <source>
        <dbReference type="Pfam" id="PF12439"/>
    </source>
</evidence>
<dbReference type="Gene3D" id="1.50.10.10">
    <property type="match status" value="1"/>
</dbReference>
<protein>
    <recommendedName>
        <fullName evidence="5">Glycogen debranching enzyme C-terminal domain-containing protein</fullName>
    </recommendedName>
</protein>
<gene>
    <name evidence="3" type="ORF">B9Q01_01685</name>
</gene>
<dbReference type="Pfam" id="PF06202">
    <property type="entry name" value="GDE_C"/>
    <property type="match status" value="1"/>
</dbReference>
<accession>A0A2R6AD38</accession>
<dbReference type="EMBL" id="NEXC01000005">
    <property type="protein sequence ID" value="PSN84277.1"/>
    <property type="molecule type" value="Genomic_DNA"/>
</dbReference>
<name>A0A2R6AD38_9ARCH</name>
<dbReference type="GO" id="GO:0004135">
    <property type="term" value="F:amylo-alpha-1,6-glucosidase activity"/>
    <property type="evidence" value="ECO:0007669"/>
    <property type="project" value="InterPro"/>
</dbReference>
<sequence length="608" mass="70024">MWKCKTVVLTQKSEWLLTNRFGGYASSTFSCINTRTYHALLNSASLTKGFRVQLLNTLEEHVQIDEEVYPLSAHRYRDVIYPEGHKNLESFGFKKRQVWWQYKLGEFHVYKTILFNTDRESLVISYSSTKPFVLKLRPLLSFRSHHLCQKWGEPSFVVEKAQNEVVVKEEKTKPTLVFSTKSGSFVHSQVWYYGFLYEEDKARGVNHIEDLFSPGEFTLQGDRVELDVRVEPALEVRHPTIDEGELSKFVVDTHDFQAIIAGYHWFWEWCRDSMVVLPVLVERTRSLDFARRVLTKYFSAMDQGFLPTGFDENNKPFYTSVDSSLWSAYAVKRISALGAQNFVFEFVPYFEKMFEGYSSGSKFGVKLTQSLIYHASPGATWMDASFEGKFFTPRTGYAVEVNALWLLTLKLLSEYSQNASDRAYFAEELKKANENFLKLFSCEQGLADTLDNEFKKSPEIRPNSLFALAFGFVDEQTAKRTLSTVRRHLLTPFGIRTLSPLDPLYKPKYEGDREARDAAYHNGSVWPWLVGAYFDSCELYDSAELEYFSRTIKPLLEFAKQNNGLVPEIFDGEPPHTPRGCIAQAWSVCELLRVASRLKQKGLLGTNL</sequence>
<reference evidence="3 4" key="1">
    <citation type="submission" date="2017-04" db="EMBL/GenBank/DDBJ databases">
        <title>Novel microbial lineages endemic to geothermal iron-oxide mats fill important gaps in the evolutionary history of Archaea.</title>
        <authorList>
            <person name="Jay Z.J."/>
            <person name="Beam J.P."/>
            <person name="Dlakic M."/>
            <person name="Rusch D.B."/>
            <person name="Kozubal M.A."/>
            <person name="Inskeep W.P."/>
        </authorList>
    </citation>
    <scope>NUCLEOTIDE SEQUENCE [LARGE SCALE GENOMIC DNA]</scope>
    <source>
        <strain evidence="3">OSP_D</strain>
    </source>
</reference>
<evidence type="ECO:0000313" key="3">
    <source>
        <dbReference type="EMBL" id="PSN84277.1"/>
    </source>
</evidence>
<dbReference type="PROSITE" id="PS51257">
    <property type="entry name" value="PROKAR_LIPOPROTEIN"/>
    <property type="match status" value="1"/>
</dbReference>
<dbReference type="InterPro" id="IPR024742">
    <property type="entry name" value="Glycogen_debranch_N"/>
</dbReference>
<dbReference type="Pfam" id="PF12439">
    <property type="entry name" value="GDE_N"/>
    <property type="match status" value="1"/>
</dbReference>
<dbReference type="InterPro" id="IPR012341">
    <property type="entry name" value="6hp_glycosidase-like_sf"/>
</dbReference>
<dbReference type="Proteomes" id="UP000240880">
    <property type="component" value="Unassembled WGS sequence"/>
</dbReference>